<dbReference type="SMART" id="SM00116">
    <property type="entry name" value="CBS"/>
    <property type="match status" value="4"/>
</dbReference>
<feature type="domain" description="PAS" evidence="17">
    <location>
        <begin position="848"/>
        <end position="920"/>
    </location>
</feature>
<dbReference type="SMART" id="SM00388">
    <property type="entry name" value="HisKA"/>
    <property type="match status" value="1"/>
</dbReference>
<dbReference type="InterPro" id="IPR011006">
    <property type="entry name" value="CheY-like_superfamily"/>
</dbReference>
<dbReference type="SMART" id="SM00086">
    <property type="entry name" value="PAC"/>
    <property type="match status" value="4"/>
</dbReference>
<dbReference type="Gene3D" id="3.30.450.20">
    <property type="entry name" value="PAS domain"/>
    <property type="match status" value="4"/>
</dbReference>
<dbReference type="InterPro" id="IPR000700">
    <property type="entry name" value="PAS-assoc_C"/>
</dbReference>
<keyword evidence="7 20" id="KW-0418">Kinase</keyword>
<dbReference type="CDD" id="cd00082">
    <property type="entry name" value="HisKA"/>
    <property type="match status" value="1"/>
</dbReference>
<keyword evidence="4 10" id="KW-0597">Phosphoprotein</keyword>
<feature type="domain" description="PAS" evidence="17">
    <location>
        <begin position="371"/>
        <end position="439"/>
    </location>
</feature>
<protein>
    <recommendedName>
        <fullName evidence="3">histidine kinase</fullName>
        <ecNumber evidence="3">2.7.13.3</ecNumber>
    </recommendedName>
</protein>
<dbReference type="SMART" id="SM00448">
    <property type="entry name" value="REC"/>
    <property type="match status" value="1"/>
</dbReference>
<feature type="domain" description="Response regulatory" evidence="16">
    <location>
        <begin position="1353"/>
        <end position="1469"/>
    </location>
</feature>
<dbReference type="SMART" id="SM00065">
    <property type="entry name" value="GAF"/>
    <property type="match status" value="1"/>
</dbReference>
<dbReference type="SMART" id="SM00091">
    <property type="entry name" value="PAS"/>
    <property type="match status" value="4"/>
</dbReference>
<dbReference type="Pfam" id="PF08447">
    <property type="entry name" value="PAS_3"/>
    <property type="match status" value="1"/>
</dbReference>
<dbReference type="Gene3D" id="2.10.70.100">
    <property type="match status" value="1"/>
</dbReference>
<keyword evidence="5" id="KW-0808">Transferase</keyword>
<dbReference type="PRINTS" id="PR00344">
    <property type="entry name" value="BCTRLSENSOR"/>
</dbReference>
<evidence type="ECO:0000256" key="3">
    <source>
        <dbReference type="ARBA" id="ARBA00012438"/>
    </source>
</evidence>
<dbReference type="InterPro" id="IPR016132">
    <property type="entry name" value="Phyto_chromo_attachment"/>
</dbReference>
<comment type="caution">
    <text evidence="20">The sequence shown here is derived from an EMBL/GenBank/DDBJ whole genome shotgun (WGS) entry which is preliminary data.</text>
</comment>
<dbReference type="SUPFAM" id="SSF52172">
    <property type="entry name" value="CheY-like"/>
    <property type="match status" value="1"/>
</dbReference>
<dbReference type="Pfam" id="PF00512">
    <property type="entry name" value="HisKA"/>
    <property type="match status" value="1"/>
</dbReference>
<dbReference type="RefSeq" id="WP_226585294.1">
    <property type="nucleotide sequence ID" value="NZ_BLAY01000073.1"/>
</dbReference>
<feature type="region of interest" description="Disordered" evidence="13">
    <location>
        <begin position="746"/>
        <end position="781"/>
    </location>
</feature>
<feature type="domain" description="PAC" evidence="18">
    <location>
        <begin position="923"/>
        <end position="975"/>
    </location>
</feature>
<feature type="domain" description="Histidine kinase" evidence="15">
    <location>
        <begin position="1109"/>
        <end position="1332"/>
    </location>
</feature>
<dbReference type="PROSITE" id="PS51371">
    <property type="entry name" value="CBS"/>
    <property type="match status" value="4"/>
</dbReference>
<dbReference type="PROSITE" id="PS50113">
    <property type="entry name" value="PAC"/>
    <property type="match status" value="4"/>
</dbReference>
<dbReference type="InterPro" id="IPR001789">
    <property type="entry name" value="Sig_transdc_resp-reg_receiver"/>
</dbReference>
<dbReference type="GO" id="GO:0000155">
    <property type="term" value="F:phosphorelay sensor kinase activity"/>
    <property type="evidence" value="ECO:0007669"/>
    <property type="project" value="InterPro"/>
</dbReference>
<feature type="domain" description="CBS" evidence="19">
    <location>
        <begin position="239"/>
        <end position="296"/>
    </location>
</feature>
<feature type="domain" description="PAC" evidence="18">
    <location>
        <begin position="1044"/>
        <end position="1096"/>
    </location>
</feature>
<evidence type="ECO:0000256" key="11">
    <source>
        <dbReference type="PROSITE-ProRule" id="PRU00703"/>
    </source>
</evidence>
<feature type="domain" description="PAC" evidence="18">
    <location>
        <begin position="445"/>
        <end position="497"/>
    </location>
</feature>
<keyword evidence="8" id="KW-0067">ATP-binding</keyword>
<dbReference type="InterPro" id="IPR000014">
    <property type="entry name" value="PAS"/>
</dbReference>
<feature type="coiled-coil region" evidence="12">
    <location>
        <begin position="298"/>
        <end position="371"/>
    </location>
</feature>
<evidence type="ECO:0000259" key="18">
    <source>
        <dbReference type="PROSITE" id="PS50113"/>
    </source>
</evidence>
<dbReference type="InterPro" id="IPR036890">
    <property type="entry name" value="HATPase_C_sf"/>
</dbReference>
<dbReference type="CDD" id="cd17774">
    <property type="entry name" value="CBS_two-component_sensor_histidine_kinase_repeat2"/>
    <property type="match status" value="1"/>
</dbReference>
<dbReference type="InterPro" id="IPR036097">
    <property type="entry name" value="HisK_dim/P_sf"/>
</dbReference>
<dbReference type="InterPro" id="IPR003661">
    <property type="entry name" value="HisK_dim/P_dom"/>
</dbReference>
<dbReference type="InterPro" id="IPR005467">
    <property type="entry name" value="His_kinase_dom"/>
</dbReference>
<dbReference type="SUPFAM" id="SSF55874">
    <property type="entry name" value="ATPase domain of HSP90 chaperone/DNA topoisomerase II/histidine kinase"/>
    <property type="match status" value="1"/>
</dbReference>
<dbReference type="InterPro" id="IPR003018">
    <property type="entry name" value="GAF"/>
</dbReference>
<dbReference type="InterPro" id="IPR000644">
    <property type="entry name" value="CBS_dom"/>
</dbReference>
<keyword evidence="9" id="KW-0902">Two-component regulatory system</keyword>
<dbReference type="Gene3D" id="3.40.50.2300">
    <property type="match status" value="1"/>
</dbReference>
<dbReference type="Gene3D" id="3.10.580.10">
    <property type="entry name" value="CBS-domain"/>
    <property type="match status" value="2"/>
</dbReference>
<name>A0AAV3XH01_9CYAN</name>
<evidence type="ECO:0000259" key="16">
    <source>
        <dbReference type="PROSITE" id="PS50110"/>
    </source>
</evidence>
<dbReference type="SUPFAM" id="SSF55781">
    <property type="entry name" value="GAF domain-like"/>
    <property type="match status" value="1"/>
</dbReference>
<keyword evidence="6" id="KW-0547">Nucleotide-binding</keyword>
<dbReference type="PANTHER" id="PTHR43065:SF46">
    <property type="entry name" value="C4-DICARBOXYLATE TRANSPORT SENSOR PROTEIN DCTB"/>
    <property type="match status" value="1"/>
</dbReference>
<accession>A0AAV3XH01</accession>
<dbReference type="Pfam" id="PF01590">
    <property type="entry name" value="GAF"/>
    <property type="match status" value="1"/>
</dbReference>
<feature type="domain" description="CBS" evidence="19">
    <location>
        <begin position="16"/>
        <end position="93"/>
    </location>
</feature>
<evidence type="ECO:0000256" key="9">
    <source>
        <dbReference type="ARBA" id="ARBA00023012"/>
    </source>
</evidence>
<evidence type="ECO:0000256" key="5">
    <source>
        <dbReference type="ARBA" id="ARBA00022679"/>
    </source>
</evidence>
<dbReference type="InterPro" id="IPR013655">
    <property type="entry name" value="PAS_fold_3"/>
</dbReference>
<dbReference type="Gene3D" id="3.30.450.40">
    <property type="match status" value="1"/>
</dbReference>
<dbReference type="PANTHER" id="PTHR43065">
    <property type="entry name" value="SENSOR HISTIDINE KINASE"/>
    <property type="match status" value="1"/>
</dbReference>
<dbReference type="Pfam" id="PF00072">
    <property type="entry name" value="Response_reg"/>
    <property type="match status" value="1"/>
</dbReference>
<dbReference type="GO" id="GO:0005524">
    <property type="term" value="F:ATP binding"/>
    <property type="evidence" value="ECO:0007669"/>
    <property type="project" value="UniProtKB-KW"/>
</dbReference>
<keyword evidence="21" id="KW-1185">Reference proteome</keyword>
<dbReference type="InterPro" id="IPR029016">
    <property type="entry name" value="GAF-like_dom_sf"/>
</dbReference>
<dbReference type="EMBL" id="BLAY01000073">
    <property type="protein sequence ID" value="GET39764.1"/>
    <property type="molecule type" value="Genomic_DNA"/>
</dbReference>
<dbReference type="PROSITE" id="PS50110">
    <property type="entry name" value="RESPONSE_REGULATORY"/>
    <property type="match status" value="1"/>
</dbReference>
<feature type="modified residue" description="4-aspartylphosphate" evidence="10">
    <location>
        <position position="1404"/>
    </location>
</feature>
<dbReference type="CDD" id="cd00156">
    <property type="entry name" value="REC"/>
    <property type="match status" value="1"/>
</dbReference>
<dbReference type="Gene3D" id="1.10.287.130">
    <property type="match status" value="1"/>
</dbReference>
<dbReference type="InterPro" id="IPR004358">
    <property type="entry name" value="Sig_transdc_His_kin-like_C"/>
</dbReference>
<comment type="similarity">
    <text evidence="2">In the N-terminal section; belongs to the phytochrome family.</text>
</comment>
<dbReference type="Pfam" id="PF00571">
    <property type="entry name" value="CBS"/>
    <property type="match status" value="4"/>
</dbReference>
<evidence type="ECO:0000256" key="8">
    <source>
        <dbReference type="ARBA" id="ARBA00022840"/>
    </source>
</evidence>
<evidence type="ECO:0000256" key="10">
    <source>
        <dbReference type="PROSITE-ProRule" id="PRU00169"/>
    </source>
</evidence>
<evidence type="ECO:0000259" key="15">
    <source>
        <dbReference type="PROSITE" id="PS50109"/>
    </source>
</evidence>
<evidence type="ECO:0000256" key="2">
    <source>
        <dbReference type="ARBA" id="ARBA00006402"/>
    </source>
</evidence>
<feature type="domain" description="Phytochrome chromophore attachment site" evidence="14">
    <location>
        <begin position="637"/>
        <end position="831"/>
    </location>
</feature>
<evidence type="ECO:0000313" key="20">
    <source>
        <dbReference type="EMBL" id="GET39764.1"/>
    </source>
</evidence>
<keyword evidence="12" id="KW-0175">Coiled coil</keyword>
<dbReference type="SUPFAM" id="SSF54631">
    <property type="entry name" value="CBS-domain pair"/>
    <property type="match status" value="2"/>
</dbReference>
<evidence type="ECO:0000259" key="14">
    <source>
        <dbReference type="PROSITE" id="PS50046"/>
    </source>
</evidence>
<dbReference type="InterPro" id="IPR001610">
    <property type="entry name" value="PAC"/>
</dbReference>
<evidence type="ECO:0000256" key="4">
    <source>
        <dbReference type="ARBA" id="ARBA00022553"/>
    </source>
</evidence>
<dbReference type="CDD" id="cd04620">
    <property type="entry name" value="CBS_two-component_sensor_histidine_kinase_repeat1"/>
    <property type="match status" value="1"/>
</dbReference>
<reference evidence="20" key="1">
    <citation type="submission" date="2019-10" db="EMBL/GenBank/DDBJ databases">
        <title>Draft genome sequece of Microseira wollei NIES-4236.</title>
        <authorList>
            <person name="Yamaguchi H."/>
            <person name="Suzuki S."/>
            <person name="Kawachi M."/>
        </authorList>
    </citation>
    <scope>NUCLEOTIDE SEQUENCE</scope>
    <source>
        <strain evidence="20">NIES-4236</strain>
    </source>
</reference>
<dbReference type="Pfam" id="PF13426">
    <property type="entry name" value="PAS_9"/>
    <property type="match status" value="3"/>
</dbReference>
<dbReference type="Gene3D" id="3.30.565.10">
    <property type="entry name" value="Histidine kinase-like ATPase, C-terminal domain"/>
    <property type="match status" value="1"/>
</dbReference>
<dbReference type="CDD" id="cd00130">
    <property type="entry name" value="PAS"/>
    <property type="match status" value="4"/>
</dbReference>
<dbReference type="InterPro" id="IPR046342">
    <property type="entry name" value="CBS_dom_sf"/>
</dbReference>
<dbReference type="Proteomes" id="UP001050975">
    <property type="component" value="Unassembled WGS sequence"/>
</dbReference>
<organism evidence="20 21">
    <name type="scientific">Microseira wollei NIES-4236</name>
    <dbReference type="NCBI Taxonomy" id="2530354"/>
    <lineage>
        <taxon>Bacteria</taxon>
        <taxon>Bacillati</taxon>
        <taxon>Cyanobacteriota</taxon>
        <taxon>Cyanophyceae</taxon>
        <taxon>Oscillatoriophycideae</taxon>
        <taxon>Aerosakkonematales</taxon>
        <taxon>Aerosakkonemataceae</taxon>
        <taxon>Microseira</taxon>
    </lineage>
</organism>
<gene>
    <name evidence="20" type="ORF">MiSe_45360</name>
</gene>
<evidence type="ECO:0000256" key="12">
    <source>
        <dbReference type="SAM" id="Coils"/>
    </source>
</evidence>
<dbReference type="PROSITE" id="PS50046">
    <property type="entry name" value="PHYTOCHROME_2"/>
    <property type="match status" value="1"/>
</dbReference>
<dbReference type="SMART" id="SM00387">
    <property type="entry name" value="HATPase_c"/>
    <property type="match status" value="1"/>
</dbReference>
<dbReference type="EC" id="2.7.13.3" evidence="3"/>
<evidence type="ECO:0000313" key="21">
    <source>
        <dbReference type="Proteomes" id="UP001050975"/>
    </source>
</evidence>
<dbReference type="InterPro" id="IPR035965">
    <property type="entry name" value="PAS-like_dom_sf"/>
</dbReference>
<dbReference type="SUPFAM" id="SSF47384">
    <property type="entry name" value="Homodimeric domain of signal transducing histidine kinase"/>
    <property type="match status" value="1"/>
</dbReference>
<evidence type="ECO:0000259" key="19">
    <source>
        <dbReference type="PROSITE" id="PS51371"/>
    </source>
</evidence>
<dbReference type="InterPro" id="IPR003594">
    <property type="entry name" value="HATPase_dom"/>
</dbReference>
<evidence type="ECO:0000256" key="13">
    <source>
        <dbReference type="SAM" id="MobiDB-lite"/>
    </source>
</evidence>
<dbReference type="NCBIfam" id="TIGR00229">
    <property type="entry name" value="sensory_box"/>
    <property type="match status" value="4"/>
</dbReference>
<feature type="domain" description="CBS" evidence="19">
    <location>
        <begin position="169"/>
        <end position="232"/>
    </location>
</feature>
<evidence type="ECO:0000256" key="6">
    <source>
        <dbReference type="ARBA" id="ARBA00022741"/>
    </source>
</evidence>
<dbReference type="Pfam" id="PF02518">
    <property type="entry name" value="HATPase_c"/>
    <property type="match status" value="1"/>
</dbReference>
<feature type="domain" description="PAS" evidence="17">
    <location>
        <begin position="979"/>
        <end position="1042"/>
    </location>
</feature>
<comment type="catalytic activity">
    <reaction evidence="1">
        <text>ATP + protein L-histidine = ADP + protein N-phospho-L-histidine.</text>
        <dbReference type="EC" id="2.7.13.3"/>
    </reaction>
</comment>
<dbReference type="PROSITE" id="PS50109">
    <property type="entry name" value="HIS_KIN"/>
    <property type="match status" value="1"/>
</dbReference>
<feature type="domain" description="CBS" evidence="19">
    <location>
        <begin position="102"/>
        <end position="162"/>
    </location>
</feature>
<evidence type="ECO:0000259" key="17">
    <source>
        <dbReference type="PROSITE" id="PS50112"/>
    </source>
</evidence>
<evidence type="ECO:0000256" key="1">
    <source>
        <dbReference type="ARBA" id="ARBA00000085"/>
    </source>
</evidence>
<feature type="compositionally biased region" description="Basic and acidic residues" evidence="13">
    <location>
        <begin position="757"/>
        <end position="773"/>
    </location>
</feature>
<proteinExistence type="inferred from homology"/>
<dbReference type="PROSITE" id="PS50112">
    <property type="entry name" value="PAS"/>
    <property type="match status" value="3"/>
</dbReference>
<feature type="domain" description="PAC" evidence="18">
    <location>
        <begin position="565"/>
        <end position="617"/>
    </location>
</feature>
<keyword evidence="11" id="KW-0129">CBS domain</keyword>
<dbReference type="SUPFAM" id="SSF55785">
    <property type="entry name" value="PYP-like sensor domain (PAS domain)"/>
    <property type="match status" value="4"/>
</dbReference>
<evidence type="ECO:0000256" key="7">
    <source>
        <dbReference type="ARBA" id="ARBA00022777"/>
    </source>
</evidence>
<sequence length="1477" mass="163388">MRQFSQSIDLPPLESAIAPALTVAPDTMVLDAIALMSQARGSNCLLSKAKSSSKSHQPIQQQTSCIVVVSPNRLLGIFTERDVVKITAAGRKLSRLKIASVMTPKVVTLTKSGYESIFTALSLLRQHQIRHLPILDAQGQLVGIVTHNTIRQVLQPVNLLKVRRVQEVMTTGVIAAPATASVLSLAQLMASRGVSCVVITEAAENTLDQLPIGIVTERDIVQFLTLELNLAETMAQKVMSAPLFCLSKEDSLWVAHQEMEKRHVRRLVVASEQGELLGIVTQTSLLQVLEPQEMTGIIETLQVKIEEQTTQLRQVNEELQEEIAKRQRIEAVLFQAHEELEKRVEERTAELKAANEQLQREIAQRRQAEAQIQFQAHVLSQISDAAIAIDNEERVIYWNQAAERLYGVKADEIIGKPIEESHQYRWVKPEDEQAVSEALATKGAWRGEGIHIKKNGEEIYVEVSVSVVKDNNGDGIGFLGVIRDISDRKQDQDQIAFQASLLDQVRNAVIATDLEGKIIYFNQFAQQLYQLTPEVIGESILEVVASPEAELAAQIMAGIQKTGSWEGEFTVRRTDGSTFPAYVADTLIRDATGNPCGIVGVSMEITERKRVEAQLLRQNLRSQLFAEVTLKIRQSLQLEEILQTTVTEVQRILACDRVVIFGLKSDGSGKVIEEAVVPGWPVIIGHDILDPCFGGYHEQYRSGRVCAIADIEKEGILPCHAELLRHFAVKANLVVPILIPGNEAEDFGSRGAGEQGSRGDGEMGKLVNLEKDSNSPLPPCPSAPLPLCPSAPSPPSLPSPRLWGLLIAHQCAHARQWSEFEIELLQQLGNQVGIAITQSHLLKALRKSEQQVRLALEFTRIGSWDWNLSTGELIWNENHFTLLGLNPQETEASYQIWRECVHPEDIDQVEQALTDALQNHTDYDAEYRVIYPDGSIHWVVDRGRGMYDAWGQAVRMVGVIIDISERKLAEEQIRAQAALLDVATEAILVRDLDNQILYWNKGAERLYGFRAQEALGQKASQLLYKQASPQCAEALPTAIKSGCWKGELHQVTKDGREIIVASCWTLVRDEQNQPKWILTVNSDITDKKQLEQQLFRAQRLESIGTLAGGMAHDLNNILTPILMSAQLLAMQFSDQKTQQRLKLIETNAKRGAALIKQVLTFARGMEGKRYLVQIKDVLREIEQVIERTFPKSIQIYTQIANEPLWTVLADNTQMHQVLMNLCINARDAMPDGGTLTIVAENRIVEESEARRNIEAKAGDYVVIKVADTGVGIGSEIIDRIFDPFFTTKEVGSGTGLGLSTALGIVKNHGGWIAVSSKVGSGSEFQVFLQAYGGTKATELAASSFKLPRGKGELILVVDDEAAICEVAKTVLETCDYRVLTATDGIDAIALYTHEQQEISAVLIDMMMPSMDGLTCIRTLQAINPQVKIIVMSGLLSSEDLGNVTRCGIQGFLPKPFTSEELAATVHRVVNDAEKLTN</sequence>